<proteinExistence type="predicted"/>
<dbReference type="InterPro" id="IPR016024">
    <property type="entry name" value="ARM-type_fold"/>
</dbReference>
<evidence type="ECO:0000313" key="3">
    <source>
        <dbReference type="Proteomes" id="UP000008311"/>
    </source>
</evidence>
<dbReference type="FunCoup" id="B9SL51">
    <property type="interactions" value="856"/>
</dbReference>
<dbReference type="PANTHER" id="PTHR37743:SF1">
    <property type="entry name" value="ARM REPEAT SUPERFAMILY PROTEIN"/>
    <property type="match status" value="1"/>
</dbReference>
<dbReference type="SUPFAM" id="SSF48371">
    <property type="entry name" value="ARM repeat"/>
    <property type="match status" value="1"/>
</dbReference>
<dbReference type="Proteomes" id="UP000008311">
    <property type="component" value="Unassembled WGS sequence"/>
</dbReference>
<accession>B9SL51</accession>
<dbReference type="EMBL" id="EQ974011">
    <property type="protein sequence ID" value="EEF35634.1"/>
    <property type="molecule type" value="Genomic_DNA"/>
</dbReference>
<name>B9SL51_RICCO</name>
<organism evidence="2 3">
    <name type="scientific">Ricinus communis</name>
    <name type="common">Castor bean</name>
    <dbReference type="NCBI Taxonomy" id="3988"/>
    <lineage>
        <taxon>Eukaryota</taxon>
        <taxon>Viridiplantae</taxon>
        <taxon>Streptophyta</taxon>
        <taxon>Embryophyta</taxon>
        <taxon>Tracheophyta</taxon>
        <taxon>Spermatophyta</taxon>
        <taxon>Magnoliopsida</taxon>
        <taxon>eudicotyledons</taxon>
        <taxon>Gunneridae</taxon>
        <taxon>Pentapetalae</taxon>
        <taxon>rosids</taxon>
        <taxon>fabids</taxon>
        <taxon>Malpighiales</taxon>
        <taxon>Euphorbiaceae</taxon>
        <taxon>Acalyphoideae</taxon>
        <taxon>Acalypheae</taxon>
        <taxon>Ricinus</taxon>
    </lineage>
</organism>
<sequence>MEQKEGLIWKSESSELPESMVSVSIGRAITTLLTARTRNLNHSISRLALDSNKRPSAGSLEDSLWFLHKFVKDAVERDHPMDDILIPIIQHPLMRKDLKHGGQGMILVNWLFQDEFLFQAVARSLGDIILRKDDRFIALAWCIFIRSLVEYESFMDQYALNGIKDNYSSFLKINCSYIPCLLQIVCKGSILQDGFELPSRLSVSAADCILAISEALTKKPKALNSNASDRPISLKPTSMGERKVKPTSKSLDDSNFDMAFLLWDLIKELITLVQRLLAVLEQVLKWLQEIKGQYGFIQDEAGANIHKTGALLLSSCWKHYSILLRLEDHKFSQHYKELLDQYISGIQKFEITMSEYGMQISRILLSQLHCTDEDVVAVAVCIFKEAIFKPNNSSGRADSRQMDALLPLLLNLLDEQDGITRAVVMLIAEYCSINCLKQVLQRLASGNALQRRNAMDVVSQLVCMSSASVNKLSHVSWQDLANNLLERLSDEDIAICQQASSLLSVIDPSLVMPALISLIYSSDKGLQSYGSTAFIGMLKHHNQQPEVICLLLDCLSDISVPLWKNVCFACELVLLFNIAGPKVDIDRVLKLMPEWCKNVQNWNSMIILLLDKMFAEPANAIIVKFLSYISERLAEAADVVLYYVLSQMKPQKGINEGLLSTWKSRSCNNEDLMKMQQTLFERLCPLLIIRLLPLRVFNDLESSTMYGQLPSQVITQECGDVNIADDCIAAFLLQRAFNKYEFEDVRKLAAELCGRLHPQVLFPVVLTILENAANFHDILKIKACLFAICTSLVVKGKDSVYHPVIFQIRKTIEAVLLWPSLDGDEVSKAQHGCIDCLALMICAELQATESLKDSSNKFRIAGKIIDSGKSTAGNSALAYVIHQLANDKNEVSVSSLNIENCEFEATIPCSLRLCMANALISACQKISDSGKKSFARRSLPNLIHSVEMISHPEIRAACIQVMFSAVYHLKSAVVPYSADLLKLSLKFLRKGSDKERMAGAKLMASLMASEDDILESISEGLLEARIVLSAISSSDPSPDLQVVCKNLLACITSS</sequence>
<evidence type="ECO:0000313" key="2">
    <source>
        <dbReference type="EMBL" id="EEF35634.1"/>
    </source>
</evidence>
<dbReference type="Gene3D" id="1.25.10.10">
    <property type="entry name" value="Leucine-rich Repeat Variant"/>
    <property type="match status" value="2"/>
</dbReference>
<reference evidence="3" key="1">
    <citation type="journal article" date="2010" name="Nat. Biotechnol.">
        <title>Draft genome sequence of the oilseed species Ricinus communis.</title>
        <authorList>
            <person name="Chan A.P."/>
            <person name="Crabtree J."/>
            <person name="Zhao Q."/>
            <person name="Lorenzi H."/>
            <person name="Orvis J."/>
            <person name="Puiu D."/>
            <person name="Melake-Berhan A."/>
            <person name="Jones K.M."/>
            <person name="Redman J."/>
            <person name="Chen G."/>
            <person name="Cahoon E.B."/>
            <person name="Gedil M."/>
            <person name="Stanke M."/>
            <person name="Haas B.J."/>
            <person name="Wortman J.R."/>
            <person name="Fraser-Liggett C.M."/>
            <person name="Ravel J."/>
            <person name="Rabinowicz P.D."/>
        </authorList>
    </citation>
    <scope>NUCLEOTIDE SEQUENCE [LARGE SCALE GENOMIC DNA]</scope>
    <source>
        <strain evidence="3">cv. Hale</strain>
    </source>
</reference>
<dbReference type="eggNOG" id="ENOG502QPPS">
    <property type="taxonomic scope" value="Eukaryota"/>
</dbReference>
<dbReference type="InterPro" id="IPR011989">
    <property type="entry name" value="ARM-like"/>
</dbReference>
<protein>
    <submittedName>
        <fullName evidence="2">Uncharacterized protein</fullName>
    </submittedName>
</protein>
<keyword evidence="3" id="KW-1185">Reference proteome</keyword>
<gene>
    <name evidence="2" type="ORF">RCOM_0089360</name>
</gene>
<dbReference type="STRING" id="3988.B9SL51"/>
<dbReference type="AlphaFoldDB" id="B9SL51"/>
<evidence type="ECO:0000256" key="1">
    <source>
        <dbReference type="SAM" id="MobiDB-lite"/>
    </source>
</evidence>
<dbReference type="InParanoid" id="B9SL51"/>
<feature type="region of interest" description="Disordered" evidence="1">
    <location>
        <begin position="223"/>
        <end position="246"/>
    </location>
</feature>
<dbReference type="PANTHER" id="PTHR37743">
    <property type="entry name" value="ARM REPEAT SUPERFAMILY PROTEIN"/>
    <property type="match status" value="1"/>
</dbReference>